<dbReference type="AlphaFoldDB" id="A0A2P8Q5S0"/>
<comment type="caution">
    <text evidence="4">The sequence shown here is derived from an EMBL/GenBank/DDBJ whole genome shotgun (WGS) entry which is preliminary data.</text>
</comment>
<gene>
    <name evidence="4" type="ORF">C6Y14_20170</name>
</gene>
<dbReference type="OrthoDB" id="4269629at2"/>
<sequence>MPEWEKRFRAPRVSLPDWAEDAPHRSLFVSNATGTYELYAWDRGTGAQRQVTDRPNGTTDGVLSPDGEWIWWFDDKDGDEFGIWRRQPFTARAGDEGGSGAPGGTDAPAAPGLDPSYPAGLALGRDGRTAIVGRSTDEDGSTIYVSRTGEDPVEVYRHRESAGVGDLSHDGTLIAVEHTEHGDAMHSALRVLRMDGSAVSELDDTKDGTAELGLEVLGFAPVAGDTRLLVGHQRRGRWEPMVWDVVSGEETDLELTSQLDGDLSAEWYPDGSALLVVNSFEARSELWRFDLATRELERVPTPKGSVSGATARPDGSVEYLWSSSAEAPVVRSTSGEVVLDPPGMKAPRSVPVEDVWVTGPGGRIHALVQRPAGASGPLPTVFDIHGGPTWHDSDSFAAGPAAWVDHGYMVIRVNYRGSTGYGREWTDALKHRVGLIELEDIEAVREWAVSSGSADPDRLILTGGSWGGYLTLLGLGTQPEAWALGIAAVPVADYVTAYHDEMEALKAMDRTLLGGTPEEVPERFEASSPLTYVDAVKAPVYISAGVNDPRCPIRQVENYVTRLASRDADHEVYRYDAGHGSLVVDERIKQVRLELDFAERHLGG</sequence>
<dbReference type="GO" id="GO:0006508">
    <property type="term" value="P:proteolysis"/>
    <property type="evidence" value="ECO:0007669"/>
    <property type="project" value="InterPro"/>
</dbReference>
<dbReference type="InterPro" id="IPR001375">
    <property type="entry name" value="Peptidase_S9_cat"/>
</dbReference>
<dbReference type="SUPFAM" id="SSF82171">
    <property type="entry name" value="DPP6 N-terminal domain-like"/>
    <property type="match status" value="1"/>
</dbReference>
<dbReference type="GO" id="GO:0004252">
    <property type="term" value="F:serine-type endopeptidase activity"/>
    <property type="evidence" value="ECO:0007669"/>
    <property type="project" value="TreeGrafter"/>
</dbReference>
<evidence type="ECO:0000313" key="4">
    <source>
        <dbReference type="EMBL" id="PSM41602.1"/>
    </source>
</evidence>
<evidence type="ECO:0000259" key="3">
    <source>
        <dbReference type="Pfam" id="PF00326"/>
    </source>
</evidence>
<protein>
    <submittedName>
        <fullName evidence="4">S9 family peptidase</fullName>
    </submittedName>
</protein>
<dbReference type="Pfam" id="PF00326">
    <property type="entry name" value="Peptidase_S9"/>
    <property type="match status" value="1"/>
</dbReference>
<dbReference type="PANTHER" id="PTHR42776">
    <property type="entry name" value="SERINE PEPTIDASE S9 FAMILY MEMBER"/>
    <property type="match status" value="1"/>
</dbReference>
<dbReference type="PANTHER" id="PTHR42776:SF27">
    <property type="entry name" value="DIPEPTIDYL PEPTIDASE FAMILY MEMBER 6"/>
    <property type="match status" value="1"/>
</dbReference>
<dbReference type="SUPFAM" id="SSF53474">
    <property type="entry name" value="alpha/beta-Hydrolases"/>
    <property type="match status" value="1"/>
</dbReference>
<evidence type="ECO:0000256" key="1">
    <source>
        <dbReference type="ARBA" id="ARBA00022801"/>
    </source>
</evidence>
<evidence type="ECO:0000313" key="5">
    <source>
        <dbReference type="Proteomes" id="UP000240429"/>
    </source>
</evidence>
<dbReference type="InterPro" id="IPR029058">
    <property type="entry name" value="AB_hydrolase_fold"/>
</dbReference>
<dbReference type="InterPro" id="IPR011042">
    <property type="entry name" value="6-blade_b-propeller_TolB-like"/>
</dbReference>
<dbReference type="EMBL" id="PYBJ01000013">
    <property type="protein sequence ID" value="PSM41602.1"/>
    <property type="molecule type" value="Genomic_DNA"/>
</dbReference>
<evidence type="ECO:0000256" key="2">
    <source>
        <dbReference type="SAM" id="MobiDB-lite"/>
    </source>
</evidence>
<keyword evidence="1" id="KW-0378">Hydrolase</keyword>
<feature type="region of interest" description="Disordered" evidence="2">
    <location>
        <begin position="91"/>
        <end position="112"/>
    </location>
</feature>
<reference evidence="4 5" key="1">
    <citation type="submission" date="2018-03" db="EMBL/GenBank/DDBJ databases">
        <title>Streptomyces dioscori sp. nov., a novel endophytic actinobacterium isolated from bulbil of Dioscorea bulbifera L.</title>
        <authorList>
            <person name="Zhikuan W."/>
        </authorList>
    </citation>
    <scope>NUCLEOTIDE SEQUENCE [LARGE SCALE GENOMIC DNA]</scope>
    <source>
        <strain evidence="4 5">A217</strain>
    </source>
</reference>
<accession>A0A2P8Q5S0</accession>
<feature type="domain" description="Peptidase S9 prolyl oligopeptidase catalytic" evidence="3">
    <location>
        <begin position="400"/>
        <end position="603"/>
    </location>
</feature>
<keyword evidence="5" id="KW-1185">Reference proteome</keyword>
<dbReference type="Gene3D" id="2.120.10.30">
    <property type="entry name" value="TolB, C-terminal domain"/>
    <property type="match status" value="2"/>
</dbReference>
<dbReference type="Proteomes" id="UP000240429">
    <property type="component" value="Unassembled WGS sequence"/>
</dbReference>
<proteinExistence type="predicted"/>
<dbReference type="Gene3D" id="3.40.50.1820">
    <property type="entry name" value="alpha/beta hydrolase"/>
    <property type="match status" value="1"/>
</dbReference>
<organism evidence="4 5">
    <name type="scientific">Streptomyces dioscori</name>
    <dbReference type="NCBI Taxonomy" id="2109333"/>
    <lineage>
        <taxon>Bacteria</taxon>
        <taxon>Bacillati</taxon>
        <taxon>Actinomycetota</taxon>
        <taxon>Actinomycetes</taxon>
        <taxon>Kitasatosporales</taxon>
        <taxon>Streptomycetaceae</taxon>
        <taxon>Streptomyces</taxon>
        <taxon>Streptomyces aurantiacus group</taxon>
    </lineage>
</organism>
<name>A0A2P8Q5S0_9ACTN</name>